<dbReference type="GO" id="GO:0016787">
    <property type="term" value="F:hydrolase activity"/>
    <property type="evidence" value="ECO:0007669"/>
    <property type="project" value="UniProtKB-KW"/>
</dbReference>
<protein>
    <recommendedName>
        <fullName evidence="3">Carboxylic ester hydrolase</fullName>
        <ecNumber evidence="3">3.1.1.-</ecNumber>
    </recommendedName>
</protein>
<dbReference type="InterPro" id="IPR050309">
    <property type="entry name" value="Type-B_Carboxylest/Lipase"/>
</dbReference>
<keyword evidence="7" id="KW-1185">Reference proteome</keyword>
<evidence type="ECO:0000256" key="2">
    <source>
        <dbReference type="ARBA" id="ARBA00022801"/>
    </source>
</evidence>
<evidence type="ECO:0000259" key="5">
    <source>
        <dbReference type="Pfam" id="PF00135"/>
    </source>
</evidence>
<dbReference type="AlphaFoldDB" id="A0A9N9U5H9"/>
<evidence type="ECO:0000256" key="1">
    <source>
        <dbReference type="ARBA" id="ARBA00005964"/>
    </source>
</evidence>
<gene>
    <name evidence="6" type="ORF">CBYS24578_00015495</name>
</gene>
<feature type="region of interest" description="Disordered" evidence="4">
    <location>
        <begin position="396"/>
        <end position="420"/>
    </location>
</feature>
<dbReference type="EMBL" id="CABFNO020001255">
    <property type="protein sequence ID" value="CAG9975122.1"/>
    <property type="molecule type" value="Genomic_DNA"/>
</dbReference>
<organism evidence="6 7">
    <name type="scientific">Clonostachys byssicola</name>
    <dbReference type="NCBI Taxonomy" id="160290"/>
    <lineage>
        <taxon>Eukaryota</taxon>
        <taxon>Fungi</taxon>
        <taxon>Dikarya</taxon>
        <taxon>Ascomycota</taxon>
        <taxon>Pezizomycotina</taxon>
        <taxon>Sordariomycetes</taxon>
        <taxon>Hypocreomycetidae</taxon>
        <taxon>Hypocreales</taxon>
        <taxon>Bionectriaceae</taxon>
        <taxon>Clonostachys</taxon>
    </lineage>
</organism>
<dbReference type="InterPro" id="IPR002018">
    <property type="entry name" value="CarbesteraseB"/>
</dbReference>
<keyword evidence="2 3" id="KW-0378">Hydrolase</keyword>
<dbReference type="Pfam" id="PF00135">
    <property type="entry name" value="COesterase"/>
    <property type="match status" value="2"/>
</dbReference>
<dbReference type="EC" id="3.1.1.-" evidence="3"/>
<accession>A0A9N9U5H9</accession>
<comment type="caution">
    <text evidence="6">The sequence shown here is derived from an EMBL/GenBank/DDBJ whole genome shotgun (WGS) entry which is preliminary data.</text>
</comment>
<feature type="domain" description="Carboxylesterase type B" evidence="5">
    <location>
        <begin position="204"/>
        <end position="394"/>
    </location>
</feature>
<feature type="domain" description="Carboxylesterase type B" evidence="5">
    <location>
        <begin position="6"/>
        <end position="202"/>
    </location>
</feature>
<dbReference type="Gene3D" id="3.40.50.1820">
    <property type="entry name" value="alpha/beta hydrolase"/>
    <property type="match status" value="2"/>
</dbReference>
<evidence type="ECO:0000313" key="6">
    <source>
        <dbReference type="EMBL" id="CAG9975122.1"/>
    </source>
</evidence>
<comment type="similarity">
    <text evidence="1 3">Belongs to the type-B carboxylesterase/lipase family.</text>
</comment>
<evidence type="ECO:0000256" key="4">
    <source>
        <dbReference type="SAM" id="MobiDB-lite"/>
    </source>
</evidence>
<dbReference type="SUPFAM" id="SSF53474">
    <property type="entry name" value="alpha/beta-Hydrolases"/>
    <property type="match status" value="1"/>
</dbReference>
<evidence type="ECO:0000313" key="7">
    <source>
        <dbReference type="Proteomes" id="UP000754883"/>
    </source>
</evidence>
<dbReference type="InterPro" id="IPR019826">
    <property type="entry name" value="Carboxylesterase_B_AS"/>
</dbReference>
<dbReference type="InterPro" id="IPR029058">
    <property type="entry name" value="AB_hydrolase_fold"/>
</dbReference>
<name>A0A9N9U5H9_9HYPO</name>
<dbReference type="OrthoDB" id="408631at2759"/>
<proteinExistence type="inferred from homology"/>
<feature type="compositionally biased region" description="Polar residues" evidence="4">
    <location>
        <begin position="403"/>
        <end position="420"/>
    </location>
</feature>
<sequence>MENTPPWVQIAQGIYIGTILTLDLPRSIEAFQGIPYAKPPIGNLRFRPPEKVEVSSNTYDATRLGPAAPGKQLLPGSAMTYSEDCLTVNIYRVARVDVENATGLLPVVVYFHAGAFNRGTSSSHNTASMLAWSSQPFVAVSFNYRLGALGFLPSTATANQGLLNLGLKDQIALLDWVQENIASFGGNPLEVTLMGLSAGAHSQQFAEFLCEVGSPENASDDEIFDFLRSVPLEVITQAQETIFDRYNTSLRWAFQPVIDGEIIRRPPLDTWRLGLWHKMPILTGFCRNEGSLYVNKSMQTSSQFNDFFGNLLPKLSKADNNQLKELYPDPTMQPRCQYVETRSGVGAQYKRVEAAYAHYAYVAPVRQTANFASAAMTQPVYLYQWAAVSSELNGARHGDNKRVSQSNSKFYTGQTSLGPV</sequence>
<evidence type="ECO:0000256" key="3">
    <source>
        <dbReference type="RuleBase" id="RU361235"/>
    </source>
</evidence>
<dbReference type="PROSITE" id="PS00122">
    <property type="entry name" value="CARBOXYLESTERASE_B_1"/>
    <property type="match status" value="1"/>
</dbReference>
<dbReference type="Proteomes" id="UP000754883">
    <property type="component" value="Unassembled WGS sequence"/>
</dbReference>
<reference evidence="6 7" key="2">
    <citation type="submission" date="2021-10" db="EMBL/GenBank/DDBJ databases">
        <authorList>
            <person name="Piombo E."/>
        </authorList>
    </citation>
    <scope>NUCLEOTIDE SEQUENCE [LARGE SCALE GENOMIC DNA]</scope>
</reference>
<reference evidence="7" key="1">
    <citation type="submission" date="2019-06" db="EMBL/GenBank/DDBJ databases">
        <authorList>
            <person name="Broberg M."/>
        </authorList>
    </citation>
    <scope>NUCLEOTIDE SEQUENCE [LARGE SCALE GENOMIC DNA]</scope>
</reference>
<dbReference type="PANTHER" id="PTHR11559">
    <property type="entry name" value="CARBOXYLESTERASE"/>
    <property type="match status" value="1"/>
</dbReference>